<evidence type="ECO:0000256" key="1">
    <source>
        <dbReference type="ARBA" id="ARBA00001974"/>
    </source>
</evidence>
<dbReference type="GO" id="GO:0050660">
    <property type="term" value="F:flavin adenine dinucleotide binding"/>
    <property type="evidence" value="ECO:0007669"/>
    <property type="project" value="InterPro"/>
</dbReference>
<dbReference type="EMBL" id="BCMY01000007">
    <property type="protein sequence ID" value="GAQ42508.1"/>
    <property type="molecule type" value="Genomic_DNA"/>
</dbReference>
<dbReference type="SUPFAM" id="SSF51905">
    <property type="entry name" value="FAD/NAD(P)-binding domain"/>
    <property type="match status" value="2"/>
</dbReference>
<dbReference type="GO" id="GO:0050661">
    <property type="term" value="F:NADP binding"/>
    <property type="evidence" value="ECO:0007669"/>
    <property type="project" value="InterPro"/>
</dbReference>
<dbReference type="Pfam" id="PF00743">
    <property type="entry name" value="FMO-like"/>
    <property type="match status" value="1"/>
</dbReference>
<dbReference type="Proteomes" id="UP000068243">
    <property type="component" value="Unassembled WGS sequence"/>
</dbReference>
<dbReference type="VEuPathDB" id="FungiDB:ASPNIDRAFT2_1116379"/>
<dbReference type="Gene3D" id="3.50.50.60">
    <property type="entry name" value="FAD/NAD(P)-binding domain"/>
    <property type="match status" value="2"/>
</dbReference>
<dbReference type="InterPro" id="IPR020946">
    <property type="entry name" value="Flavin_mOase-like"/>
</dbReference>
<gene>
    <name evidence="6" type="ORF">ABL_05169</name>
</gene>
<dbReference type="InterPro" id="IPR036188">
    <property type="entry name" value="FAD/NAD-bd_sf"/>
</dbReference>
<dbReference type="VEuPathDB" id="FungiDB:M747DRAFT_292737"/>
<dbReference type="InterPro" id="IPR051209">
    <property type="entry name" value="FAD-bind_Monooxygenase_sf"/>
</dbReference>
<evidence type="ECO:0000256" key="3">
    <source>
        <dbReference type="ARBA" id="ARBA00022630"/>
    </source>
</evidence>
<evidence type="ECO:0000313" key="7">
    <source>
        <dbReference type="Proteomes" id="UP000068243"/>
    </source>
</evidence>
<keyword evidence="5" id="KW-0560">Oxidoreductase</keyword>
<accession>A0A100IJQ2</accession>
<name>A0A100IJQ2_ASPNG</name>
<keyword evidence="4" id="KW-0274">FAD</keyword>
<evidence type="ECO:0000256" key="4">
    <source>
        <dbReference type="ARBA" id="ARBA00022827"/>
    </source>
</evidence>
<organism evidence="6 7">
    <name type="scientific">Aspergillus niger</name>
    <dbReference type="NCBI Taxonomy" id="5061"/>
    <lineage>
        <taxon>Eukaryota</taxon>
        <taxon>Fungi</taxon>
        <taxon>Dikarya</taxon>
        <taxon>Ascomycota</taxon>
        <taxon>Pezizomycotina</taxon>
        <taxon>Eurotiomycetes</taxon>
        <taxon>Eurotiomycetidae</taxon>
        <taxon>Eurotiales</taxon>
        <taxon>Aspergillaceae</taxon>
        <taxon>Aspergillus</taxon>
        <taxon>Aspergillus subgen. Circumdati</taxon>
    </lineage>
</organism>
<dbReference type="PRINTS" id="PR00419">
    <property type="entry name" value="ADXRDTASE"/>
</dbReference>
<dbReference type="GO" id="GO:0004499">
    <property type="term" value="F:N,N-dimethylaniline monooxygenase activity"/>
    <property type="evidence" value="ECO:0007669"/>
    <property type="project" value="InterPro"/>
</dbReference>
<dbReference type="PANTHER" id="PTHR42877">
    <property type="entry name" value="L-ORNITHINE N(5)-MONOOXYGENASE-RELATED"/>
    <property type="match status" value="1"/>
</dbReference>
<keyword evidence="3" id="KW-0285">Flavoprotein</keyword>
<dbReference type="VEuPathDB" id="FungiDB:ATCC64974_24990"/>
<comment type="similarity">
    <text evidence="2">Belongs to the FAD-binding monooxygenase family.</text>
</comment>
<dbReference type="PANTHER" id="PTHR42877:SF8">
    <property type="entry name" value="MONOOXYGENASE"/>
    <property type="match status" value="1"/>
</dbReference>
<evidence type="ECO:0000256" key="2">
    <source>
        <dbReference type="ARBA" id="ARBA00010139"/>
    </source>
</evidence>
<protein>
    <submittedName>
        <fullName evidence="6">Cyclohexanone monooxygenase</fullName>
    </submittedName>
</protein>
<dbReference type="OrthoDB" id="74360at2759"/>
<dbReference type="OMA" id="CYLAREQ"/>
<sequence>MHFSGNTRPIHANRHLRVVCIGAGPSGIYLAYKLKTCLVDFTLDVYEKNPEVGGTWFENRYPGCACDIPAHNYTYSFEPKPDFSATYAAAGEIQQYFKSFVDRHDLRRYIHCDHSVVGAHWDEQSAEWVVQVQYTGGVLIRRCDFLINGSGILNSPRWPDIPGLRLFNGAVIHTALWDERVDLTGKRVGLIGMGSSGVQILPYLQEKAAHVTVFARSPTWLLSSGGGMEYHEFSEEERKTFRDSPHALREFRQTTERGLHALFPALIQGTKTQRDLCYLAREQMEGSIKDEAVASKLIPNFPLGCRRITPGAQCLRALNAPNVSLVIGNITAVDQHHCTTAEHEYKADVLVCATGFETSYCPRLPIVGRSCTLLAEQWMHEPRSYLGVAVNNFPNYFTFLGPNSPFGLTSALFTIELQGSYMLHFLNRWQKEGIRTYDPTAHAVDDFIAHKDLFMQGSVWGSSCHSWYKNKSGKVIAQWPGSSLHYMEALAQPRYEDFHITYSGGNRFAYLGNGISQTEAKEDVDSAYYIRDEDDGESIFRGLLSNVNIKDTRHMLE</sequence>
<comment type="cofactor">
    <cofactor evidence="1">
        <name>FAD</name>
        <dbReference type="ChEBI" id="CHEBI:57692"/>
    </cofactor>
</comment>
<proteinExistence type="inferred from homology"/>
<comment type="caution">
    <text evidence="6">The sequence shown here is derived from an EMBL/GenBank/DDBJ whole genome shotgun (WGS) entry which is preliminary data.</text>
</comment>
<keyword evidence="6" id="KW-0503">Monooxygenase</keyword>
<reference evidence="7" key="1">
    <citation type="journal article" date="2016" name="Genome Announc.">
        <title>Draft genome sequence of Aspergillus niger strain An76.</title>
        <authorList>
            <person name="Gong W."/>
            <person name="Cheng Z."/>
            <person name="Zhang H."/>
            <person name="Liu L."/>
            <person name="Gao P."/>
            <person name="Wang L."/>
        </authorList>
    </citation>
    <scope>NUCLEOTIDE SEQUENCE [LARGE SCALE GENOMIC DNA]</scope>
    <source>
        <strain evidence="7">An76</strain>
    </source>
</reference>
<dbReference type="AlphaFoldDB" id="A0A100IJQ2"/>
<evidence type="ECO:0000256" key="5">
    <source>
        <dbReference type="ARBA" id="ARBA00023002"/>
    </source>
</evidence>
<evidence type="ECO:0000313" key="6">
    <source>
        <dbReference type="EMBL" id="GAQ42508.1"/>
    </source>
</evidence>
<dbReference type="VEuPathDB" id="FungiDB:An13g01810"/>